<dbReference type="KEGG" id="wch:wcw_1760"/>
<protein>
    <recommendedName>
        <fullName evidence="1">Biotin-protein ligase N-terminal domain-containing protein</fullName>
    </recommendedName>
</protein>
<accession>D6YSQ6</accession>
<dbReference type="InterPro" id="IPR019197">
    <property type="entry name" value="Biotin-prot_ligase_N"/>
</dbReference>
<dbReference type="PANTHER" id="PTHR12835:SF5">
    <property type="entry name" value="BIOTIN--PROTEIN LIGASE"/>
    <property type="match status" value="1"/>
</dbReference>
<dbReference type="InterPro" id="IPR029062">
    <property type="entry name" value="Class_I_gatase-like"/>
</dbReference>
<organism evidence="2 3">
    <name type="scientific">Waddlia chondrophila (strain ATCC VR-1470 / WSU 86-1044)</name>
    <dbReference type="NCBI Taxonomy" id="716544"/>
    <lineage>
        <taxon>Bacteria</taxon>
        <taxon>Pseudomonadati</taxon>
        <taxon>Chlamydiota</taxon>
        <taxon>Chlamydiia</taxon>
        <taxon>Parachlamydiales</taxon>
        <taxon>Waddliaceae</taxon>
        <taxon>Waddlia</taxon>
    </lineage>
</organism>
<dbReference type="AlphaFoldDB" id="D6YSQ6"/>
<dbReference type="CDD" id="cd03144">
    <property type="entry name" value="GATase1_ScBLP_like"/>
    <property type="match status" value="1"/>
</dbReference>
<dbReference type="PANTHER" id="PTHR12835">
    <property type="entry name" value="BIOTIN PROTEIN LIGASE"/>
    <property type="match status" value="1"/>
</dbReference>
<dbReference type="GO" id="GO:0004077">
    <property type="term" value="F:biotin--[biotin carboxyl-carrier protein] ligase activity"/>
    <property type="evidence" value="ECO:0007669"/>
    <property type="project" value="TreeGrafter"/>
</dbReference>
<evidence type="ECO:0000313" key="3">
    <source>
        <dbReference type="Proteomes" id="UP000001505"/>
    </source>
</evidence>
<dbReference type="STRING" id="716544.wcw_1760"/>
<dbReference type="GO" id="GO:0005737">
    <property type="term" value="C:cytoplasm"/>
    <property type="evidence" value="ECO:0007669"/>
    <property type="project" value="TreeGrafter"/>
</dbReference>
<dbReference type="SUPFAM" id="SSF52317">
    <property type="entry name" value="Class I glutamine amidotransferase-like"/>
    <property type="match status" value="1"/>
</dbReference>
<evidence type="ECO:0000259" key="1">
    <source>
        <dbReference type="Pfam" id="PF09825"/>
    </source>
</evidence>
<dbReference type="eggNOG" id="COG4285">
    <property type="taxonomic scope" value="Bacteria"/>
</dbReference>
<sequence>MARSFHRHEQCLFSWPAAVHPRRNLESDRSNNFHFQTAIIRELNTEVNSEPTLEQQSKQKLKAIKSVQNQFSNSLQPMAILVYADEGAGPRSVRLLIKALKSLKLHEKYKLQRVNRKALAASGWEKDASLLIFPGGRDTPYHQSLKGKPNENIRRYVEEGGAYLGICAGGYYGSAEVEFEKGHPLEVVGKRELGFFPGIARGSAFGPNLFKYEDESGSQAAHIHWMENSLLPIYFNGGCAFVDAAAYTNTRVLATYAELPGNPAAVVECSIGKGKAILSGVHPEYAYPHIEHIPTIPSLVLSTLKNHEPQREQFFRSLLETILASRDNLS</sequence>
<dbReference type="HOGENOM" id="CLU_006150_0_0_0"/>
<dbReference type="Pfam" id="PF09825">
    <property type="entry name" value="BPL_N"/>
    <property type="match status" value="1"/>
</dbReference>
<dbReference type="Gene3D" id="3.40.50.880">
    <property type="match status" value="1"/>
</dbReference>
<reference evidence="2 3" key="1">
    <citation type="journal article" date="2010" name="PLoS ONE">
        <title>The Waddlia genome: a window into chlamydial biology.</title>
        <authorList>
            <person name="Bertelli C."/>
            <person name="Collyn F."/>
            <person name="Croxatto A."/>
            <person name="Ruckert C."/>
            <person name="Polkinghorne A."/>
            <person name="Kebbi-Beghdadi C."/>
            <person name="Goesmann A."/>
            <person name="Vaughan L."/>
            <person name="Greub G."/>
        </authorList>
    </citation>
    <scope>NUCLEOTIDE SEQUENCE [LARGE SCALE GENOMIC DNA]</scope>
    <source>
        <strain evidence="3">ATCC VR-1470 / WSU 86-1044</strain>
    </source>
</reference>
<name>D6YSQ6_WADCW</name>
<gene>
    <name evidence="2" type="ordered locus">wcw_1760</name>
</gene>
<proteinExistence type="predicted"/>
<dbReference type="EMBL" id="CP001928">
    <property type="protein sequence ID" value="ADI39101.1"/>
    <property type="molecule type" value="Genomic_DNA"/>
</dbReference>
<keyword evidence="3" id="KW-1185">Reference proteome</keyword>
<evidence type="ECO:0000313" key="2">
    <source>
        <dbReference type="EMBL" id="ADI39101.1"/>
    </source>
</evidence>
<dbReference type="Proteomes" id="UP000001505">
    <property type="component" value="Chromosome"/>
</dbReference>
<feature type="domain" description="Biotin-protein ligase N-terminal" evidence="1">
    <location>
        <begin position="78"/>
        <end position="322"/>
    </location>
</feature>